<keyword evidence="1" id="KW-0143">Chaperone</keyword>
<evidence type="ECO:0000256" key="2">
    <source>
        <dbReference type="SAM" id="MobiDB-lite"/>
    </source>
</evidence>
<organism evidence="4 5">
    <name type="scientific">Astrephomene gubernaculifera</name>
    <dbReference type="NCBI Taxonomy" id="47775"/>
    <lineage>
        <taxon>Eukaryota</taxon>
        <taxon>Viridiplantae</taxon>
        <taxon>Chlorophyta</taxon>
        <taxon>core chlorophytes</taxon>
        <taxon>Chlorophyceae</taxon>
        <taxon>CS clade</taxon>
        <taxon>Chlamydomonadales</taxon>
        <taxon>Astrephomenaceae</taxon>
        <taxon>Astrephomene</taxon>
    </lineage>
</organism>
<dbReference type="EMBL" id="BMAR01000001">
    <property type="protein sequence ID" value="GFR40136.1"/>
    <property type="molecule type" value="Genomic_DNA"/>
</dbReference>
<dbReference type="PANTHER" id="PTHR43096:SF52">
    <property type="entry name" value="DNAJ HOMOLOG 1, MITOCHONDRIAL-RELATED"/>
    <property type="match status" value="1"/>
</dbReference>
<reference evidence="4 5" key="1">
    <citation type="journal article" date="2021" name="Sci. Rep.">
        <title>Genome sequencing of the multicellular alga Astrephomene provides insights into convergent evolution of germ-soma differentiation.</title>
        <authorList>
            <person name="Yamashita S."/>
            <person name="Yamamoto K."/>
            <person name="Matsuzaki R."/>
            <person name="Suzuki S."/>
            <person name="Yamaguchi H."/>
            <person name="Hirooka S."/>
            <person name="Minakuchi Y."/>
            <person name="Miyagishima S."/>
            <person name="Kawachi M."/>
            <person name="Toyoda A."/>
            <person name="Nozaki H."/>
        </authorList>
    </citation>
    <scope>NUCLEOTIDE SEQUENCE [LARGE SCALE GENOMIC DNA]</scope>
    <source>
        <strain evidence="4 5">NIES-4017</strain>
    </source>
</reference>
<evidence type="ECO:0000259" key="3">
    <source>
        <dbReference type="Pfam" id="PF01556"/>
    </source>
</evidence>
<protein>
    <recommendedName>
        <fullName evidence="3">Chaperone DnaJ C-terminal domain-containing protein</fullName>
    </recommendedName>
</protein>
<dbReference type="InterPro" id="IPR002939">
    <property type="entry name" value="DnaJ_C"/>
</dbReference>
<feature type="non-terminal residue" evidence="4">
    <location>
        <position position="1"/>
    </location>
</feature>
<dbReference type="GO" id="GO:0042026">
    <property type="term" value="P:protein refolding"/>
    <property type="evidence" value="ECO:0007669"/>
    <property type="project" value="TreeGrafter"/>
</dbReference>
<keyword evidence="5" id="KW-1185">Reference proteome</keyword>
<dbReference type="Pfam" id="PF01556">
    <property type="entry name" value="DnaJ_C"/>
    <property type="match status" value="1"/>
</dbReference>
<name>A0AAD3DE33_9CHLO</name>
<dbReference type="Proteomes" id="UP001054857">
    <property type="component" value="Unassembled WGS sequence"/>
</dbReference>
<proteinExistence type="predicted"/>
<feature type="compositionally biased region" description="Gly residues" evidence="2">
    <location>
        <begin position="168"/>
        <end position="185"/>
    </location>
</feature>
<feature type="domain" description="Chaperone DnaJ C-terminal" evidence="3">
    <location>
        <begin position="4"/>
        <end position="85"/>
    </location>
</feature>
<dbReference type="GO" id="GO:0005737">
    <property type="term" value="C:cytoplasm"/>
    <property type="evidence" value="ECO:0007669"/>
    <property type="project" value="TreeGrafter"/>
</dbReference>
<dbReference type="GO" id="GO:0051082">
    <property type="term" value="F:unfolded protein binding"/>
    <property type="evidence" value="ECO:0007669"/>
    <property type="project" value="InterPro"/>
</dbReference>
<evidence type="ECO:0000313" key="5">
    <source>
        <dbReference type="Proteomes" id="UP001054857"/>
    </source>
</evidence>
<dbReference type="Gene3D" id="2.60.260.20">
    <property type="entry name" value="Urease metallochaperone UreE, N-terminal domain"/>
    <property type="match status" value="1"/>
</dbReference>
<dbReference type="SUPFAM" id="SSF49493">
    <property type="entry name" value="HSP40/DnaJ peptide-binding domain"/>
    <property type="match status" value="1"/>
</dbReference>
<dbReference type="PANTHER" id="PTHR43096">
    <property type="entry name" value="DNAJ HOMOLOG 1, MITOCHONDRIAL-RELATED"/>
    <property type="match status" value="1"/>
</dbReference>
<evidence type="ECO:0000313" key="4">
    <source>
        <dbReference type="EMBL" id="GFR40136.1"/>
    </source>
</evidence>
<accession>A0AAD3DE33</accession>
<dbReference type="InterPro" id="IPR008971">
    <property type="entry name" value="HSP40/DnaJ_pept-bd"/>
</dbReference>
<sequence>GRCGGPPGDLIVRLEVYPDPNLRRCGLDLESDLPLDVFTAAAGGRMRVETVRGAGWLEVPPGTQPGDVLRLPGAGVVRAAPDGSGLLRGDHCFSALVTLPRPDQLCGEGRRLMRRLGELYGNYNCCTEDCEYEEKGGGEDEGGGGGGKDASAGVGAGVGDGEGEEGGDAGIGEGGLKGSGAGSERGGMDKEKT</sequence>
<dbReference type="CDD" id="cd10747">
    <property type="entry name" value="DnaJ_C"/>
    <property type="match status" value="1"/>
</dbReference>
<dbReference type="AlphaFoldDB" id="A0AAD3DE33"/>
<feature type="compositionally biased region" description="Gly residues" evidence="2">
    <location>
        <begin position="143"/>
        <end position="160"/>
    </location>
</feature>
<comment type="caution">
    <text evidence="4">The sequence shown here is derived from an EMBL/GenBank/DDBJ whole genome shotgun (WGS) entry which is preliminary data.</text>
</comment>
<gene>
    <name evidence="4" type="ORF">Agub_g692</name>
</gene>
<feature type="region of interest" description="Disordered" evidence="2">
    <location>
        <begin position="134"/>
        <end position="193"/>
    </location>
</feature>
<evidence type="ECO:0000256" key="1">
    <source>
        <dbReference type="ARBA" id="ARBA00023186"/>
    </source>
</evidence>